<evidence type="ECO:0000256" key="1">
    <source>
        <dbReference type="ARBA" id="ARBA00023002"/>
    </source>
</evidence>
<dbReference type="EMBL" id="DXET01000112">
    <property type="protein sequence ID" value="HIX81320.1"/>
    <property type="molecule type" value="Genomic_DNA"/>
</dbReference>
<feature type="domain" description="Fe-containing alcohol dehydrogenase-like C-terminal" evidence="3">
    <location>
        <begin position="191"/>
        <end position="367"/>
    </location>
</feature>
<feature type="domain" description="Alcohol dehydrogenase iron-type/glycerol dehydrogenase GldA" evidence="2">
    <location>
        <begin position="9"/>
        <end position="179"/>
    </location>
</feature>
<dbReference type="CDD" id="cd08187">
    <property type="entry name" value="BDH"/>
    <property type="match status" value="1"/>
</dbReference>
<dbReference type="GO" id="GO:0005829">
    <property type="term" value="C:cytosol"/>
    <property type="evidence" value="ECO:0007669"/>
    <property type="project" value="TreeGrafter"/>
</dbReference>
<dbReference type="GO" id="GO:0008106">
    <property type="term" value="F:alcohol dehydrogenase (NADP+) activity"/>
    <property type="evidence" value="ECO:0007669"/>
    <property type="project" value="TreeGrafter"/>
</dbReference>
<evidence type="ECO:0000259" key="3">
    <source>
        <dbReference type="Pfam" id="PF25137"/>
    </source>
</evidence>
<evidence type="ECO:0000259" key="2">
    <source>
        <dbReference type="Pfam" id="PF00465"/>
    </source>
</evidence>
<dbReference type="Gene3D" id="3.40.50.1970">
    <property type="match status" value="1"/>
</dbReference>
<dbReference type="GO" id="GO:1990002">
    <property type="term" value="F:methylglyoxal reductase (NADPH) (acetol producing) activity"/>
    <property type="evidence" value="ECO:0007669"/>
    <property type="project" value="TreeGrafter"/>
</dbReference>
<dbReference type="InterPro" id="IPR056798">
    <property type="entry name" value="ADH_Fe_C"/>
</dbReference>
<accession>A0A9D1XNT3</accession>
<dbReference type="Proteomes" id="UP000886724">
    <property type="component" value="Unassembled WGS sequence"/>
</dbReference>
<proteinExistence type="predicted"/>
<protein>
    <submittedName>
        <fullName evidence="4">Iron-containing alcohol dehydrogenase</fullName>
    </submittedName>
</protein>
<dbReference type="AlphaFoldDB" id="A0A9D1XNT3"/>
<reference evidence="4" key="1">
    <citation type="journal article" date="2021" name="PeerJ">
        <title>Extensive microbial diversity within the chicken gut microbiome revealed by metagenomics and culture.</title>
        <authorList>
            <person name="Gilroy R."/>
            <person name="Ravi A."/>
            <person name="Getino M."/>
            <person name="Pursley I."/>
            <person name="Horton D.L."/>
            <person name="Alikhan N.F."/>
            <person name="Baker D."/>
            <person name="Gharbi K."/>
            <person name="Hall N."/>
            <person name="Watson M."/>
            <person name="Adriaenssens E.M."/>
            <person name="Foster-Nyarko E."/>
            <person name="Jarju S."/>
            <person name="Secka A."/>
            <person name="Antonio M."/>
            <person name="Oren A."/>
            <person name="Chaudhuri R.R."/>
            <person name="La Ragione R."/>
            <person name="Hildebrand F."/>
            <person name="Pallen M.J."/>
        </authorList>
    </citation>
    <scope>NUCLEOTIDE SEQUENCE</scope>
    <source>
        <strain evidence="4">ChiGjej1B1-14440</strain>
    </source>
</reference>
<name>A0A9D1XNT3_9FIRM</name>
<comment type="caution">
    <text evidence="4">The sequence shown here is derived from an EMBL/GenBank/DDBJ whole genome shotgun (WGS) entry which is preliminary data.</text>
</comment>
<organism evidence="4 5">
    <name type="scientific">Candidatus Erysipelatoclostridium merdavium</name>
    <dbReference type="NCBI Taxonomy" id="2838566"/>
    <lineage>
        <taxon>Bacteria</taxon>
        <taxon>Bacillati</taxon>
        <taxon>Bacillota</taxon>
        <taxon>Erysipelotrichia</taxon>
        <taxon>Erysipelotrichales</taxon>
        <taxon>Erysipelotrichales incertae sedis</taxon>
    </lineage>
</organism>
<keyword evidence="1" id="KW-0560">Oxidoreductase</keyword>
<reference evidence="4" key="2">
    <citation type="submission" date="2021-04" db="EMBL/GenBank/DDBJ databases">
        <authorList>
            <person name="Gilroy R."/>
        </authorList>
    </citation>
    <scope>NUCLEOTIDE SEQUENCE</scope>
    <source>
        <strain evidence="4">ChiGjej1B1-14440</strain>
    </source>
</reference>
<dbReference type="PANTHER" id="PTHR43633">
    <property type="entry name" value="ALCOHOL DEHYDROGENASE YQHD"/>
    <property type="match status" value="1"/>
</dbReference>
<dbReference type="PANTHER" id="PTHR43633:SF1">
    <property type="entry name" value="ALCOHOL DEHYDROGENASE YQHD"/>
    <property type="match status" value="1"/>
</dbReference>
<dbReference type="InterPro" id="IPR001670">
    <property type="entry name" value="ADH_Fe/GldA"/>
</dbReference>
<dbReference type="Gene3D" id="1.20.1090.10">
    <property type="entry name" value="Dehydroquinate synthase-like - alpha domain"/>
    <property type="match status" value="1"/>
</dbReference>
<gene>
    <name evidence="4" type="ORF">H9980_05020</name>
</gene>
<dbReference type="Pfam" id="PF25137">
    <property type="entry name" value="ADH_Fe_C"/>
    <property type="match status" value="1"/>
</dbReference>
<dbReference type="Pfam" id="PF00465">
    <property type="entry name" value="Fe-ADH"/>
    <property type="match status" value="1"/>
</dbReference>
<dbReference type="GO" id="GO:1990362">
    <property type="term" value="F:butanol dehydrogenase (NAD+) activity"/>
    <property type="evidence" value="ECO:0007669"/>
    <property type="project" value="InterPro"/>
</dbReference>
<evidence type="ECO:0000313" key="4">
    <source>
        <dbReference type="EMBL" id="HIX81320.1"/>
    </source>
</evidence>
<dbReference type="GO" id="GO:0046872">
    <property type="term" value="F:metal ion binding"/>
    <property type="evidence" value="ECO:0007669"/>
    <property type="project" value="InterPro"/>
</dbReference>
<sequence>MIDFIYQNPTKIIFGNGSIEKLSSEILNYGTRVLLVYGGYSIKDSGLYDCLVNQLKRNEIEYQELPFVTIPALDRVYEGINIVKENQIDVIIGIGGGTCLDVAKAIALGAANSYDIWDILTGKILYDNLKCLPIGTAVTIPGSGSEMDGNSEIVDIDRGINGSIGSFEKTYPRFSILDPELTYNIPYSLTLYHGVTILVQAMEQYVCNTTDTPIQDGFTESILKTVLTALKCLKNDLHDKNARAQLMWASALTTSRILGRGKKALWLGGALGGIIEEKCGLTYSQSIAITWPKYLLTCYQDYVGILKSFALNVMNVDPENKSCDQIAYEGVKVFQETLLELGIANNVEELGLKKYCVNDLEKQIKQADLEDLISKQDIETIIRLTLGG</sequence>
<evidence type="ECO:0000313" key="5">
    <source>
        <dbReference type="Proteomes" id="UP000886724"/>
    </source>
</evidence>
<dbReference type="InterPro" id="IPR044731">
    <property type="entry name" value="BDH-like"/>
</dbReference>
<dbReference type="FunFam" id="3.40.50.1970:FF:000003">
    <property type="entry name" value="Alcohol dehydrogenase, iron-containing"/>
    <property type="match status" value="1"/>
</dbReference>
<dbReference type="SUPFAM" id="SSF56796">
    <property type="entry name" value="Dehydroquinate synthase-like"/>
    <property type="match status" value="1"/>
</dbReference>